<dbReference type="EMBL" id="MNPL01022767">
    <property type="protein sequence ID" value="OQR68974.1"/>
    <property type="molecule type" value="Genomic_DNA"/>
</dbReference>
<gene>
    <name evidence="1" type="ORF">BIW11_12552</name>
</gene>
<name>A0A1V9X643_9ACAR</name>
<protein>
    <submittedName>
        <fullName evidence="1">Uncharacterized protein</fullName>
    </submittedName>
</protein>
<comment type="caution">
    <text evidence="1">The sequence shown here is derived from an EMBL/GenBank/DDBJ whole genome shotgun (WGS) entry which is preliminary data.</text>
</comment>
<keyword evidence="2" id="KW-1185">Reference proteome</keyword>
<organism evidence="1 2">
    <name type="scientific">Tropilaelaps mercedesae</name>
    <dbReference type="NCBI Taxonomy" id="418985"/>
    <lineage>
        <taxon>Eukaryota</taxon>
        <taxon>Metazoa</taxon>
        <taxon>Ecdysozoa</taxon>
        <taxon>Arthropoda</taxon>
        <taxon>Chelicerata</taxon>
        <taxon>Arachnida</taxon>
        <taxon>Acari</taxon>
        <taxon>Parasitiformes</taxon>
        <taxon>Mesostigmata</taxon>
        <taxon>Gamasina</taxon>
        <taxon>Dermanyssoidea</taxon>
        <taxon>Laelapidae</taxon>
        <taxon>Tropilaelaps</taxon>
    </lineage>
</organism>
<evidence type="ECO:0000313" key="2">
    <source>
        <dbReference type="Proteomes" id="UP000192247"/>
    </source>
</evidence>
<sequence>MVASIGRVGFVGRNETKRTANFGRAHAETADAAGSHCGVWISTMRVEFGVLQGPHTPPLSAEAPKDEDEQASAFGLTLFARTCGGPSSTFYIHVFNTLSEAKQSSCSPNVAQRVQHSARRLSSAPLLHSDRMNTHTIDFCFICLGSAPGSLLVRRTGAVRMAGSGARSGHFHVLSTHQLLTDDITSSTPSDRRRRIIIQFRLRHHHCVHLLSNDNITR</sequence>
<reference evidence="1 2" key="1">
    <citation type="journal article" date="2017" name="Gigascience">
        <title>Draft genome of the honey bee ectoparasitic mite, Tropilaelaps mercedesae, is shaped by the parasitic life history.</title>
        <authorList>
            <person name="Dong X."/>
            <person name="Armstrong S.D."/>
            <person name="Xia D."/>
            <person name="Makepeace B.L."/>
            <person name="Darby A.C."/>
            <person name="Kadowaki T."/>
        </authorList>
    </citation>
    <scope>NUCLEOTIDE SEQUENCE [LARGE SCALE GENOMIC DNA]</scope>
    <source>
        <strain evidence="1">Wuxi-XJTLU</strain>
    </source>
</reference>
<dbReference type="AlphaFoldDB" id="A0A1V9X643"/>
<proteinExistence type="predicted"/>
<accession>A0A1V9X643</accession>
<dbReference type="Proteomes" id="UP000192247">
    <property type="component" value="Unassembled WGS sequence"/>
</dbReference>
<dbReference type="InParanoid" id="A0A1V9X643"/>
<evidence type="ECO:0000313" key="1">
    <source>
        <dbReference type="EMBL" id="OQR68974.1"/>
    </source>
</evidence>